<dbReference type="RefSeq" id="WP_160625200.1">
    <property type="nucleotide sequence ID" value="NZ_WUUQ01000002.1"/>
</dbReference>
<dbReference type="GO" id="GO:0030643">
    <property type="term" value="P:intracellular phosphate ion homeostasis"/>
    <property type="evidence" value="ECO:0007669"/>
    <property type="project" value="InterPro"/>
</dbReference>
<evidence type="ECO:0000256" key="4">
    <source>
        <dbReference type="ARBA" id="ARBA00022448"/>
    </source>
</evidence>
<evidence type="ECO:0000313" key="10">
    <source>
        <dbReference type="Proteomes" id="UP000434036"/>
    </source>
</evidence>
<evidence type="ECO:0000256" key="3">
    <source>
        <dbReference type="ARBA" id="ARBA00011738"/>
    </source>
</evidence>
<dbReference type="Pfam" id="PF01895">
    <property type="entry name" value="PhoU"/>
    <property type="match status" value="2"/>
</dbReference>
<dbReference type="EMBL" id="WUUQ01000002">
    <property type="protein sequence ID" value="MXQ73791.1"/>
    <property type="molecule type" value="Genomic_DNA"/>
</dbReference>
<keyword evidence="6 7" id="KW-0592">Phosphate transport</keyword>
<dbReference type="GO" id="GO:0005737">
    <property type="term" value="C:cytoplasm"/>
    <property type="evidence" value="ECO:0007669"/>
    <property type="project" value="UniProtKB-SubCell"/>
</dbReference>
<keyword evidence="10" id="KW-1185">Reference proteome</keyword>
<evidence type="ECO:0000256" key="6">
    <source>
        <dbReference type="ARBA" id="ARBA00022592"/>
    </source>
</evidence>
<dbReference type="PIRSF" id="PIRSF003107">
    <property type="entry name" value="PhoU"/>
    <property type="match status" value="1"/>
</dbReference>
<feature type="domain" description="PhoU" evidence="8">
    <location>
        <begin position="15"/>
        <end position="102"/>
    </location>
</feature>
<comment type="subcellular location">
    <subcellularLocation>
        <location evidence="1 7">Cytoplasm</location>
    </subcellularLocation>
</comment>
<dbReference type="Gene3D" id="1.20.58.220">
    <property type="entry name" value="Phosphate transport system protein phou homolog 2, domain 2"/>
    <property type="match status" value="1"/>
</dbReference>
<reference evidence="9 10" key="1">
    <citation type="submission" date="2019-12" db="EMBL/GenBank/DDBJ databases">
        <authorList>
            <person name="Yang R."/>
        </authorList>
    </citation>
    <scope>NUCLEOTIDE SEQUENCE [LARGE SCALE GENOMIC DNA]</scope>
    <source>
        <strain evidence="9 10">DONG20-135</strain>
    </source>
</reference>
<evidence type="ECO:0000256" key="2">
    <source>
        <dbReference type="ARBA" id="ARBA00008107"/>
    </source>
</evidence>
<dbReference type="GO" id="GO:0006817">
    <property type="term" value="P:phosphate ion transport"/>
    <property type="evidence" value="ECO:0007669"/>
    <property type="project" value="UniProtKB-KW"/>
</dbReference>
<sequence length="212" mass="24404">MVKIDQELDCMEATLMKMGCRVIRMHEKAMTLFEENNRDNALAVIQSDEYINKLEEEVNDQAISALALLAPVASDLRRIITAIKIATELERIGDYAKGIASYMICHDAIDSSVCEYAVEMERQNISMLENALESYEKRDVEAAFALPQDDRKNKILLNELKTKLLEKEDIETYRHLFSISAMLRNIERSEDHIINICEHTIFLIKGQHYDFG</sequence>
<dbReference type="InterPro" id="IPR028366">
    <property type="entry name" value="PhoU"/>
</dbReference>
<protein>
    <recommendedName>
        <fullName evidence="7">Phosphate-specific transport system accessory protein PhoU</fullName>
    </recommendedName>
</protein>
<comment type="function">
    <text evidence="7">Plays a role in the regulation of phosphate uptake.</text>
</comment>
<dbReference type="NCBIfam" id="TIGR02135">
    <property type="entry name" value="phoU_full"/>
    <property type="match status" value="1"/>
</dbReference>
<proteinExistence type="inferred from homology"/>
<accession>A0A6N8U7E8</accession>
<comment type="subunit">
    <text evidence="3 7">Homodimer.</text>
</comment>
<dbReference type="AlphaFoldDB" id="A0A6N8U7E8"/>
<dbReference type="PANTHER" id="PTHR42930:SF3">
    <property type="entry name" value="PHOSPHATE-SPECIFIC TRANSPORT SYSTEM ACCESSORY PROTEIN PHOU"/>
    <property type="match status" value="1"/>
</dbReference>
<evidence type="ECO:0000256" key="1">
    <source>
        <dbReference type="ARBA" id="ARBA00004496"/>
    </source>
</evidence>
<comment type="similarity">
    <text evidence="2 7">Belongs to the PhoU family.</text>
</comment>
<gene>
    <name evidence="9" type="primary">phoU</name>
    <name evidence="9" type="ORF">GSF08_07545</name>
</gene>
<keyword evidence="5 7" id="KW-0963">Cytoplasm</keyword>
<evidence type="ECO:0000256" key="5">
    <source>
        <dbReference type="ARBA" id="ARBA00022490"/>
    </source>
</evidence>
<evidence type="ECO:0000313" key="9">
    <source>
        <dbReference type="EMBL" id="MXQ73791.1"/>
    </source>
</evidence>
<dbReference type="GO" id="GO:0045936">
    <property type="term" value="P:negative regulation of phosphate metabolic process"/>
    <property type="evidence" value="ECO:0007669"/>
    <property type="project" value="InterPro"/>
</dbReference>
<dbReference type="InterPro" id="IPR038078">
    <property type="entry name" value="PhoU-like_sf"/>
</dbReference>
<evidence type="ECO:0000256" key="7">
    <source>
        <dbReference type="PIRNR" id="PIRNR003107"/>
    </source>
</evidence>
<organism evidence="9 10">
    <name type="scientific">Copranaerobaculum intestinale</name>
    <dbReference type="NCBI Taxonomy" id="2692629"/>
    <lineage>
        <taxon>Bacteria</taxon>
        <taxon>Bacillati</taxon>
        <taxon>Bacillota</taxon>
        <taxon>Erysipelotrichia</taxon>
        <taxon>Erysipelotrichales</taxon>
        <taxon>Erysipelotrichaceae</taxon>
        <taxon>Copranaerobaculum</taxon>
    </lineage>
</organism>
<dbReference type="SUPFAM" id="SSF109755">
    <property type="entry name" value="PhoU-like"/>
    <property type="match status" value="1"/>
</dbReference>
<feature type="domain" description="PhoU" evidence="8">
    <location>
        <begin position="119"/>
        <end position="199"/>
    </location>
</feature>
<evidence type="ECO:0000259" key="8">
    <source>
        <dbReference type="Pfam" id="PF01895"/>
    </source>
</evidence>
<dbReference type="PANTHER" id="PTHR42930">
    <property type="entry name" value="PHOSPHATE-SPECIFIC TRANSPORT SYSTEM ACCESSORY PROTEIN PHOU"/>
    <property type="match status" value="1"/>
</dbReference>
<keyword evidence="4 7" id="KW-0813">Transport</keyword>
<name>A0A6N8U7E8_9FIRM</name>
<dbReference type="Proteomes" id="UP000434036">
    <property type="component" value="Unassembled WGS sequence"/>
</dbReference>
<dbReference type="FunFam" id="1.20.58.220:FF:000004">
    <property type="entry name" value="Phosphate-specific transport system accessory protein PhoU"/>
    <property type="match status" value="1"/>
</dbReference>
<comment type="caution">
    <text evidence="9">The sequence shown here is derived from an EMBL/GenBank/DDBJ whole genome shotgun (WGS) entry which is preliminary data.</text>
</comment>
<reference evidence="9 10" key="2">
    <citation type="submission" date="2020-01" db="EMBL/GenBank/DDBJ databases">
        <title>Clostridiaceae sp. nov. isolated from the gut of human by culturomics.</title>
        <authorList>
            <person name="Chang Y."/>
        </authorList>
    </citation>
    <scope>NUCLEOTIDE SEQUENCE [LARGE SCALE GENOMIC DNA]</scope>
    <source>
        <strain evidence="9 10">DONG20-135</strain>
    </source>
</reference>
<dbReference type="InterPro" id="IPR026022">
    <property type="entry name" value="PhoU_dom"/>
</dbReference>